<gene>
    <name evidence="17" type="ordered locus">Kfla_3907</name>
</gene>
<evidence type="ECO:0000256" key="2">
    <source>
        <dbReference type="ARBA" id="ARBA00010790"/>
    </source>
</evidence>
<evidence type="ECO:0000313" key="18">
    <source>
        <dbReference type="Proteomes" id="UP000007967"/>
    </source>
</evidence>
<evidence type="ECO:0000313" key="17">
    <source>
        <dbReference type="EMBL" id="ADB32959.1"/>
    </source>
</evidence>
<dbReference type="Gene3D" id="3.50.50.60">
    <property type="entry name" value="FAD/NAD(P)-binding domain"/>
    <property type="match status" value="3"/>
</dbReference>
<comment type="similarity">
    <text evidence="2">Belongs to the GMC oxidoreductase family.</text>
</comment>
<comment type="pathway">
    <text evidence="12">Steroid metabolism; cholesterol degradation.</text>
</comment>
<dbReference type="EC" id="5.3.3.1" evidence="11"/>
<dbReference type="Pfam" id="PF05199">
    <property type="entry name" value="GMC_oxred_C"/>
    <property type="match status" value="1"/>
</dbReference>
<dbReference type="GO" id="GO:0016995">
    <property type="term" value="F:cholesterol oxidase activity"/>
    <property type="evidence" value="ECO:0007669"/>
    <property type="project" value="UniProtKB-EC"/>
</dbReference>
<keyword evidence="5" id="KW-0274">FAD</keyword>
<accession>D2PR11</accession>
<evidence type="ECO:0000256" key="14">
    <source>
        <dbReference type="ARBA" id="ARBA00049744"/>
    </source>
</evidence>
<evidence type="ECO:0000256" key="4">
    <source>
        <dbReference type="ARBA" id="ARBA00022630"/>
    </source>
</evidence>
<dbReference type="HOGENOM" id="CLU_002483_1_0_11"/>
<dbReference type="InterPro" id="IPR052542">
    <property type="entry name" value="Cholesterol_Oxidase"/>
</dbReference>
<reference evidence="17 18" key="2">
    <citation type="journal article" date="2010" name="Stand. Genomic Sci.">
        <title>Complete genome sequence of Kribbella flavida type strain (IFO 14399).</title>
        <authorList>
            <person name="Pukall R."/>
            <person name="Lapidus A."/>
            <person name="Glavina Del Rio T."/>
            <person name="Copeland A."/>
            <person name="Tice H."/>
            <person name="Cheng J.-F."/>
            <person name="Lucas S."/>
            <person name="Chen F."/>
            <person name="Nolan M."/>
            <person name="LaButti K."/>
            <person name="Pati A."/>
            <person name="Ivanova N."/>
            <person name="Mavrommatis K."/>
            <person name="Mikhailova N."/>
            <person name="Pitluck S."/>
            <person name="Bruce D."/>
            <person name="Goodwin L."/>
            <person name="Land M."/>
            <person name="Hauser L."/>
            <person name="Chang Y.-J."/>
            <person name="Jeffries C.D."/>
            <person name="Chen A."/>
            <person name="Palaniappan K."/>
            <person name="Chain P."/>
            <person name="Rohde M."/>
            <person name="Goeker M."/>
            <person name="Bristow J."/>
            <person name="Eisen J.A."/>
            <person name="Markowitz V."/>
            <person name="Hugenholtz P."/>
            <person name="Kyrpides N.C."/>
            <person name="Klenk H.-P."/>
            <person name="Brettin T."/>
        </authorList>
    </citation>
    <scope>NUCLEOTIDE SEQUENCE [LARGE SCALE GENOMIC DNA]</scope>
    <source>
        <strain evidence="18">DSM 17836 / JCM 10339 / NBRC 14399</strain>
    </source>
</reference>
<dbReference type="GO" id="GO:0008203">
    <property type="term" value="P:cholesterol metabolic process"/>
    <property type="evidence" value="ECO:0007669"/>
    <property type="project" value="UniProtKB-KW"/>
</dbReference>
<evidence type="ECO:0000256" key="9">
    <source>
        <dbReference type="ARBA" id="ARBA00023221"/>
    </source>
</evidence>
<dbReference type="EC" id="1.1.3.6" evidence="13"/>
<keyword evidence="3" id="KW-0153">Cholesterol metabolism</keyword>
<evidence type="ECO:0000256" key="6">
    <source>
        <dbReference type="ARBA" id="ARBA00023002"/>
    </source>
</evidence>
<evidence type="ECO:0000256" key="8">
    <source>
        <dbReference type="ARBA" id="ARBA00023166"/>
    </source>
</evidence>
<proteinExistence type="inferred from homology"/>
<dbReference type="Proteomes" id="UP000007967">
    <property type="component" value="Chromosome"/>
</dbReference>
<evidence type="ECO:0000256" key="1">
    <source>
        <dbReference type="ARBA" id="ARBA00001974"/>
    </source>
</evidence>
<reference evidence="18" key="1">
    <citation type="submission" date="2009-09" db="EMBL/GenBank/DDBJ databases">
        <title>The complete genome of Kribbella flavida DSM 17836.</title>
        <authorList>
            <consortium name="US DOE Joint Genome Institute (JGI-PGF)"/>
            <person name="Lucas S."/>
            <person name="Copeland A."/>
            <person name="Lapidus A."/>
            <person name="Glavina del Rio T."/>
            <person name="Dalin E."/>
            <person name="Tice H."/>
            <person name="Bruce D."/>
            <person name="Goodwin L."/>
            <person name="Pitluck S."/>
            <person name="Kyrpides N."/>
            <person name="Mavromatis K."/>
            <person name="Ivanova N."/>
            <person name="Saunders E."/>
            <person name="Brettin T."/>
            <person name="Detter J.C."/>
            <person name="Han C."/>
            <person name="Larimer F."/>
            <person name="Land M."/>
            <person name="Hauser L."/>
            <person name="Markowitz V."/>
            <person name="Cheng J.-F."/>
            <person name="Hugenholtz P."/>
            <person name="Woyke T."/>
            <person name="Wu D."/>
            <person name="Pukall R."/>
            <person name="Klenk H.-P."/>
            <person name="Eisen J.A."/>
        </authorList>
    </citation>
    <scope>NUCLEOTIDE SEQUENCE [LARGE SCALE GENOMIC DNA]</scope>
    <source>
        <strain evidence="18">DSM 17836 / JCM 10339 / NBRC 14399</strain>
    </source>
</reference>
<dbReference type="PANTHER" id="PTHR47470:SF1">
    <property type="entry name" value="FAD-DEPENDENT OXIDOREDUCTASE 2 FAD BINDING DOMAIN-CONTAINING PROTEIN"/>
    <property type="match status" value="1"/>
</dbReference>
<sequence>MEYDAVVVGTGFGGAVAAARLAQADLRVAVLERGRRWPRGSFPRNDADLKDGWLWRFGRGLYDVRWLDQMISVQAAGWGGGSLVYANVFARPPADVFDDHWPSSYTRDTLAPYYDLAAHMLEVRPVTPDPATGHYPSRTAAMQLAVDGMGRPAGTVRPNLAVRFTDDPEVLEKNRHGAEQFGCTFLAECVLGCNRGAKNSLDLNYLTVAENAGVEARTGCEVTGIEPVEGGYRVRYLDHEQGESRTVTGSQVWLGAGAVGTTELLLRARDVARTLPRLSPALGNGFSGNGDFLAFVRRTKTPLDPDHGPTITTTSIVDCEIDGRRLWFQVQDGSYPRRLALLVAGLNPAHAPVEAIRGWTNRFRSGPRRGDNLMTLLLMGRDSSDGRLKLDHKAEAAVDWKYLANKDLYAAQSRASRAVARQLSGRTRLTPTWRFLKQAVTVHNLGGTPMGADPATAVIDEDGEVHGYPGLFVVDGAAVPGATGTNPSATITAMAERMVEHAIRRRLGDENWHAPELPDVVPADVPEDAAMLAMARARVQTVGHGVRFQERMTGRAHFPDGNAVVDLRLSVRLAGWKPFTEDSRHRLTVSGTVTVGAIATAAEVTGTLALFPDGDAVAMQYDLGFLADDGREWGLRGVKNQRTGNPLALWGDLTTLSFEVHPVEGERLGSGTVRISTPGVLSLGLSLRGEAYSRRDRLAARARFAGFFATNALRGLTGRR</sequence>
<feature type="domain" description="Glucose-methanol-choline oxidoreductase C-terminal" evidence="16">
    <location>
        <begin position="383"/>
        <end position="495"/>
    </location>
</feature>
<dbReference type="EMBL" id="CP001736">
    <property type="protein sequence ID" value="ADB32959.1"/>
    <property type="molecule type" value="Genomic_DNA"/>
</dbReference>
<evidence type="ECO:0000256" key="11">
    <source>
        <dbReference type="ARBA" id="ARBA00038856"/>
    </source>
</evidence>
<keyword evidence="18" id="KW-1185">Reference proteome</keyword>
<dbReference type="OrthoDB" id="3587784at2"/>
<keyword evidence="6" id="KW-0560">Oxidoreductase</keyword>
<keyword evidence="4" id="KW-0285">Flavoprotein</keyword>
<evidence type="ECO:0000256" key="13">
    <source>
        <dbReference type="ARBA" id="ARBA00049723"/>
    </source>
</evidence>
<evidence type="ECO:0000256" key="12">
    <source>
        <dbReference type="ARBA" id="ARBA00049645"/>
    </source>
</evidence>
<dbReference type="STRING" id="479435.Kfla_3907"/>
<protein>
    <recommendedName>
        <fullName evidence="14">Cholesterol oxidase</fullName>
        <ecNumber evidence="13">1.1.3.6</ecNumber>
        <ecNumber evidence="11">5.3.3.1</ecNumber>
    </recommendedName>
    <alternativeName>
        <fullName evidence="15">Cholesterol isomerase</fullName>
    </alternativeName>
</protein>
<evidence type="ECO:0000256" key="10">
    <source>
        <dbReference type="ARBA" id="ARBA00023235"/>
    </source>
</evidence>
<evidence type="ECO:0000259" key="16">
    <source>
        <dbReference type="Pfam" id="PF05199"/>
    </source>
</evidence>
<dbReference type="GO" id="GO:0004769">
    <property type="term" value="F:steroid Delta-isomerase activity"/>
    <property type="evidence" value="ECO:0007669"/>
    <property type="project" value="UniProtKB-EC"/>
</dbReference>
<evidence type="ECO:0000256" key="15">
    <source>
        <dbReference type="ARBA" id="ARBA00049778"/>
    </source>
</evidence>
<dbReference type="Pfam" id="PF13450">
    <property type="entry name" value="NAD_binding_8"/>
    <property type="match status" value="1"/>
</dbReference>
<name>D2PR11_KRIFD</name>
<dbReference type="AlphaFoldDB" id="D2PR11"/>
<comment type="cofactor">
    <cofactor evidence="1">
        <name>FAD</name>
        <dbReference type="ChEBI" id="CHEBI:57692"/>
    </cofactor>
</comment>
<dbReference type="KEGG" id="kfl:Kfla_3907"/>
<dbReference type="InterPro" id="IPR007867">
    <property type="entry name" value="GMC_OxRtase_C"/>
</dbReference>
<dbReference type="SUPFAM" id="SSF51905">
    <property type="entry name" value="FAD/NAD(P)-binding domain"/>
    <property type="match status" value="1"/>
</dbReference>
<keyword evidence="8" id="KW-1207">Sterol metabolism</keyword>
<evidence type="ECO:0000256" key="3">
    <source>
        <dbReference type="ARBA" id="ARBA00022548"/>
    </source>
</evidence>
<dbReference type="eggNOG" id="COG2303">
    <property type="taxonomic scope" value="Bacteria"/>
</dbReference>
<dbReference type="InterPro" id="IPR036188">
    <property type="entry name" value="FAD/NAD-bd_sf"/>
</dbReference>
<keyword evidence="7" id="KW-0443">Lipid metabolism</keyword>
<keyword evidence="10" id="KW-0413">Isomerase</keyword>
<organism evidence="17 18">
    <name type="scientific">Kribbella flavida (strain DSM 17836 / JCM 10339 / NBRC 14399)</name>
    <dbReference type="NCBI Taxonomy" id="479435"/>
    <lineage>
        <taxon>Bacteria</taxon>
        <taxon>Bacillati</taxon>
        <taxon>Actinomycetota</taxon>
        <taxon>Actinomycetes</taxon>
        <taxon>Propionibacteriales</taxon>
        <taxon>Kribbellaceae</taxon>
        <taxon>Kribbella</taxon>
    </lineage>
</organism>
<dbReference type="RefSeq" id="WP_012921515.1">
    <property type="nucleotide sequence ID" value="NC_013729.1"/>
</dbReference>
<keyword evidence="9" id="KW-0753">Steroid metabolism</keyword>
<evidence type="ECO:0000256" key="7">
    <source>
        <dbReference type="ARBA" id="ARBA00023098"/>
    </source>
</evidence>
<evidence type="ECO:0000256" key="5">
    <source>
        <dbReference type="ARBA" id="ARBA00022827"/>
    </source>
</evidence>
<dbReference type="PANTHER" id="PTHR47470">
    <property type="entry name" value="CHOLESTEROL OXIDASE"/>
    <property type="match status" value="1"/>
</dbReference>